<dbReference type="EMBL" id="GISG01200096">
    <property type="protein sequence ID" value="MBA4658340.1"/>
    <property type="molecule type" value="Transcribed_RNA"/>
</dbReference>
<accession>A0A7C9E2W4</accession>
<organism evidence="1">
    <name type="scientific">Opuntia streptacantha</name>
    <name type="common">Prickly pear cactus</name>
    <name type="synonym">Opuntia cardona</name>
    <dbReference type="NCBI Taxonomy" id="393608"/>
    <lineage>
        <taxon>Eukaryota</taxon>
        <taxon>Viridiplantae</taxon>
        <taxon>Streptophyta</taxon>
        <taxon>Embryophyta</taxon>
        <taxon>Tracheophyta</taxon>
        <taxon>Spermatophyta</taxon>
        <taxon>Magnoliopsida</taxon>
        <taxon>eudicotyledons</taxon>
        <taxon>Gunneridae</taxon>
        <taxon>Pentapetalae</taxon>
        <taxon>Caryophyllales</taxon>
        <taxon>Cactineae</taxon>
        <taxon>Cactaceae</taxon>
        <taxon>Opuntioideae</taxon>
        <taxon>Opuntia</taxon>
    </lineage>
</organism>
<proteinExistence type="predicted"/>
<sequence length="117" mass="13435">MCIHFKKVQLKKKRNSTCIIDGPTFYYPITTMTYQMNLSTTYNHRQCVIADHHQAPQPQPQPGHTTATITNLDISVTKTIIINQQCCNRFSPIKKKRLTGCILSINKVNLEIRGFKN</sequence>
<protein>
    <submittedName>
        <fullName evidence="1">Uncharacterized protein</fullName>
    </submittedName>
</protein>
<evidence type="ECO:0000313" key="1">
    <source>
        <dbReference type="EMBL" id="MBA4658340.1"/>
    </source>
</evidence>
<name>A0A7C9E2W4_OPUST</name>
<reference evidence="1" key="2">
    <citation type="submission" date="2020-07" db="EMBL/GenBank/DDBJ databases">
        <authorList>
            <person name="Vera ALvarez R."/>
            <person name="Arias-Moreno D.M."/>
            <person name="Jimenez-Jacinto V."/>
            <person name="Jimenez-Bremont J.F."/>
            <person name="Swaminathan K."/>
            <person name="Moose S.P."/>
            <person name="Guerrero-Gonzalez M.L."/>
            <person name="Marino-Ramirez L."/>
            <person name="Landsman D."/>
            <person name="Rodriguez-Kessler M."/>
            <person name="Delgado-Sanchez P."/>
        </authorList>
    </citation>
    <scope>NUCLEOTIDE SEQUENCE</scope>
    <source>
        <tissue evidence="1">Cladode</tissue>
    </source>
</reference>
<reference evidence="1" key="1">
    <citation type="journal article" date="2013" name="J. Plant Res.">
        <title>Effect of fungi and light on seed germination of three Opuntia species from semiarid lands of central Mexico.</title>
        <authorList>
            <person name="Delgado-Sanchez P."/>
            <person name="Jimenez-Bremont J.F."/>
            <person name="Guerrero-Gonzalez Mde L."/>
            <person name="Flores J."/>
        </authorList>
    </citation>
    <scope>NUCLEOTIDE SEQUENCE</scope>
    <source>
        <tissue evidence="1">Cladode</tissue>
    </source>
</reference>
<dbReference type="AlphaFoldDB" id="A0A7C9E2W4"/>